<dbReference type="EMBL" id="JBAWTH010000110">
    <property type="protein sequence ID" value="KAL2276593.1"/>
    <property type="molecule type" value="Genomic_DNA"/>
</dbReference>
<name>A0ABR4E2H4_9PEZI</name>
<comment type="caution">
    <text evidence="1">The sequence shown here is derived from an EMBL/GenBank/DDBJ whole genome shotgun (WGS) entry which is preliminary data.</text>
</comment>
<evidence type="ECO:0000313" key="2">
    <source>
        <dbReference type="Proteomes" id="UP001600888"/>
    </source>
</evidence>
<evidence type="ECO:0000313" key="1">
    <source>
        <dbReference type="EMBL" id="KAL2276593.1"/>
    </source>
</evidence>
<dbReference type="Proteomes" id="UP001600888">
    <property type="component" value="Unassembled WGS sequence"/>
</dbReference>
<reference evidence="1 2" key="1">
    <citation type="submission" date="2024-03" db="EMBL/GenBank/DDBJ databases">
        <title>A high-quality draft genome sequence of Diaporthe vaccinii, a causative agent of upright dieback and viscid rot disease in cranberry plants.</title>
        <authorList>
            <person name="Sarrasin M."/>
            <person name="Lang B.F."/>
            <person name="Burger G."/>
        </authorList>
    </citation>
    <scope>NUCLEOTIDE SEQUENCE [LARGE SCALE GENOMIC DNA]</scope>
    <source>
        <strain evidence="1 2">IS7</strain>
    </source>
</reference>
<keyword evidence="2" id="KW-1185">Reference proteome</keyword>
<protein>
    <submittedName>
        <fullName evidence="1">Uncharacterized protein</fullName>
    </submittedName>
</protein>
<accession>A0ABR4E2H4</accession>
<sequence>MTLELCKYISIFGSRFSRVTLEMIQYKKPANYKHTIALDHCFRLFHLGAVSVRRCRLKAIQSTNPPAFTDRDSFQLLTLGIDLFPRRKLRGCR</sequence>
<proteinExistence type="predicted"/>
<gene>
    <name evidence="1" type="ORF">FJTKL_00765</name>
</gene>
<organism evidence="1 2">
    <name type="scientific">Diaporthe vaccinii</name>
    <dbReference type="NCBI Taxonomy" id="105482"/>
    <lineage>
        <taxon>Eukaryota</taxon>
        <taxon>Fungi</taxon>
        <taxon>Dikarya</taxon>
        <taxon>Ascomycota</taxon>
        <taxon>Pezizomycotina</taxon>
        <taxon>Sordariomycetes</taxon>
        <taxon>Sordariomycetidae</taxon>
        <taxon>Diaporthales</taxon>
        <taxon>Diaporthaceae</taxon>
        <taxon>Diaporthe</taxon>
        <taxon>Diaporthe eres species complex</taxon>
    </lineage>
</organism>